<evidence type="ECO:0000313" key="2">
    <source>
        <dbReference type="Proteomes" id="UP000004277"/>
    </source>
</evidence>
<accession>A0ACD3SKQ0</accession>
<gene>
    <name evidence="1" type="ORF">MW7_016995</name>
</gene>
<comment type="caution">
    <text evidence="1">The sequence shown here is derived from an EMBL/GenBank/DDBJ whole genome shotgun (WGS) entry which is preliminary data.</text>
</comment>
<reference evidence="1" key="1">
    <citation type="submission" date="2019-05" db="EMBL/GenBank/DDBJ databases">
        <title>Revised genome assembly of Burkholderiaceae (previously Ralstonia) sp. PBA.</title>
        <authorList>
            <person name="Gan H.M."/>
        </authorList>
    </citation>
    <scope>NUCLEOTIDE SEQUENCE</scope>
    <source>
        <strain evidence="1">PBA</strain>
    </source>
</reference>
<sequence length="233" mass="26481">MVKHTERPAFPEAASVPVRRRGRPPNPGRREDTRALLIRCGTELCTERGFQITGIDEVLKRAGVPKGSFYHFFRSKHEFGEAVIENYRQYYEKRLDRFLKDTSMPPLERLDAFINEAQLRFALSNFRRGCLVGNLGQELGGMNDNFRAQLAAVLNDWEVRVAACLQEAIERGDLPASHDAAMLASLFWNGWQGAVWRAKLEQSAAPIRSFGAFFFRSIGRKEMPAEYAEQPAT</sequence>
<evidence type="ECO:0000313" key="1">
    <source>
        <dbReference type="EMBL" id="TMS56769.1"/>
    </source>
</evidence>
<proteinExistence type="predicted"/>
<keyword evidence="2" id="KW-1185">Reference proteome</keyword>
<dbReference type="EMBL" id="AKCV02000026">
    <property type="protein sequence ID" value="TMS56769.1"/>
    <property type="molecule type" value="Genomic_DNA"/>
</dbReference>
<organism evidence="1 2">
    <name type="scientific">Imbroritus primus</name>
    <dbReference type="NCBI Taxonomy" id="3058603"/>
    <lineage>
        <taxon>Bacteria</taxon>
        <taxon>Pseudomonadati</taxon>
        <taxon>Pseudomonadota</taxon>
        <taxon>Betaproteobacteria</taxon>
        <taxon>Burkholderiales</taxon>
        <taxon>Burkholderiaceae</taxon>
        <taxon>Imbroritus</taxon>
    </lineage>
</organism>
<name>A0ACD3SKQ0_9BURK</name>
<dbReference type="Proteomes" id="UP000004277">
    <property type="component" value="Unassembled WGS sequence"/>
</dbReference>
<protein>
    <submittedName>
        <fullName evidence="1">TetR family transcriptional regulator</fullName>
    </submittedName>
</protein>